<evidence type="ECO:0008006" key="4">
    <source>
        <dbReference type="Google" id="ProtNLM"/>
    </source>
</evidence>
<sequence>MTRGKQKIEAQRRNAEKDQKAKGSQLEARAVCLKVVCPSCKTSRFGGQPADNNCCSHQYGPLPDKVA</sequence>
<evidence type="ECO:0000313" key="3">
    <source>
        <dbReference type="Proteomes" id="UP000593562"/>
    </source>
</evidence>
<proteinExistence type="predicted"/>
<dbReference type="Gene3D" id="4.10.1050.10">
    <property type="entry name" value="At2g23090-like"/>
    <property type="match status" value="1"/>
</dbReference>
<evidence type="ECO:0000256" key="1">
    <source>
        <dbReference type="SAM" id="MobiDB-lite"/>
    </source>
</evidence>
<evidence type="ECO:0000313" key="2">
    <source>
        <dbReference type="EMBL" id="KAF5735229.1"/>
    </source>
</evidence>
<feature type="region of interest" description="Disordered" evidence="1">
    <location>
        <begin position="1"/>
        <end position="23"/>
    </location>
</feature>
<name>A0A7J7CMH2_TRIWF</name>
<reference evidence="2 3" key="1">
    <citation type="journal article" date="2020" name="Nat. Commun.">
        <title>Genome of Tripterygium wilfordii and identification of cytochrome P450 involved in triptolide biosynthesis.</title>
        <authorList>
            <person name="Tu L."/>
            <person name="Su P."/>
            <person name="Zhang Z."/>
            <person name="Gao L."/>
            <person name="Wang J."/>
            <person name="Hu T."/>
            <person name="Zhou J."/>
            <person name="Zhang Y."/>
            <person name="Zhao Y."/>
            <person name="Liu Y."/>
            <person name="Song Y."/>
            <person name="Tong Y."/>
            <person name="Lu Y."/>
            <person name="Yang J."/>
            <person name="Xu C."/>
            <person name="Jia M."/>
            <person name="Peters R.J."/>
            <person name="Huang L."/>
            <person name="Gao W."/>
        </authorList>
    </citation>
    <scope>NUCLEOTIDE SEQUENCE [LARGE SCALE GENOMIC DNA]</scope>
    <source>
        <strain evidence="3">cv. XIE 37</strain>
        <tissue evidence="2">Leaf</tissue>
    </source>
</reference>
<dbReference type="SUPFAM" id="SSF118359">
    <property type="entry name" value="Expressed protein At2g23090/F21P24.15"/>
    <property type="match status" value="1"/>
</dbReference>
<dbReference type="InterPro" id="IPR026939">
    <property type="entry name" value="ZNF706/At2g23090_sf"/>
</dbReference>
<comment type="caution">
    <text evidence="2">The sequence shown here is derived from an EMBL/GenBank/DDBJ whole genome shotgun (WGS) entry which is preliminary data.</text>
</comment>
<dbReference type="InParanoid" id="A0A7J7CMH2"/>
<dbReference type="EMBL" id="JAAARO010000015">
    <property type="protein sequence ID" value="KAF5735229.1"/>
    <property type="molecule type" value="Genomic_DNA"/>
</dbReference>
<protein>
    <recommendedName>
        <fullName evidence="4">Small EDRK-rich factor-like N-terminal domain-containing protein</fullName>
    </recommendedName>
</protein>
<organism evidence="2 3">
    <name type="scientific">Tripterygium wilfordii</name>
    <name type="common">Thunder God vine</name>
    <dbReference type="NCBI Taxonomy" id="458696"/>
    <lineage>
        <taxon>Eukaryota</taxon>
        <taxon>Viridiplantae</taxon>
        <taxon>Streptophyta</taxon>
        <taxon>Embryophyta</taxon>
        <taxon>Tracheophyta</taxon>
        <taxon>Spermatophyta</taxon>
        <taxon>Magnoliopsida</taxon>
        <taxon>eudicotyledons</taxon>
        <taxon>Gunneridae</taxon>
        <taxon>Pentapetalae</taxon>
        <taxon>rosids</taxon>
        <taxon>fabids</taxon>
        <taxon>Celastrales</taxon>
        <taxon>Celastraceae</taxon>
        <taxon>Tripterygium</taxon>
    </lineage>
</organism>
<accession>A0A7J7CMH2</accession>
<feature type="compositionally biased region" description="Basic and acidic residues" evidence="1">
    <location>
        <begin position="1"/>
        <end position="21"/>
    </location>
</feature>
<gene>
    <name evidence="2" type="ORF">HS088_TW15G00729</name>
</gene>
<dbReference type="AlphaFoldDB" id="A0A7J7CMH2"/>
<dbReference type="Proteomes" id="UP000593562">
    <property type="component" value="Unassembled WGS sequence"/>
</dbReference>
<keyword evidence="3" id="KW-1185">Reference proteome</keyword>